<name>A0A4C1YMV8_EUMVA</name>
<sequence>MKTFRYRKKHYVVQNKKIIVHKQIRISSHYGPRRNVPVLYPAKNFSQIFITELIRGCVDAGFYCAEGDPLGANGFGAGAFNIDGEEIIRSFPCKLSNRMGPFAVRNSISYISELNFCLRAARRAELDAGSRGILLLGMDSMCLLGVAAR</sequence>
<proteinExistence type="predicted"/>
<keyword evidence="2" id="KW-1185">Reference proteome</keyword>
<dbReference type="Proteomes" id="UP000299102">
    <property type="component" value="Unassembled WGS sequence"/>
</dbReference>
<dbReference type="AlphaFoldDB" id="A0A4C1YMV8"/>
<comment type="caution">
    <text evidence="1">The sequence shown here is derived from an EMBL/GenBank/DDBJ whole genome shotgun (WGS) entry which is preliminary data.</text>
</comment>
<organism evidence="1 2">
    <name type="scientific">Eumeta variegata</name>
    <name type="common">Bagworm moth</name>
    <name type="synonym">Eumeta japonica</name>
    <dbReference type="NCBI Taxonomy" id="151549"/>
    <lineage>
        <taxon>Eukaryota</taxon>
        <taxon>Metazoa</taxon>
        <taxon>Ecdysozoa</taxon>
        <taxon>Arthropoda</taxon>
        <taxon>Hexapoda</taxon>
        <taxon>Insecta</taxon>
        <taxon>Pterygota</taxon>
        <taxon>Neoptera</taxon>
        <taxon>Endopterygota</taxon>
        <taxon>Lepidoptera</taxon>
        <taxon>Glossata</taxon>
        <taxon>Ditrysia</taxon>
        <taxon>Tineoidea</taxon>
        <taxon>Psychidae</taxon>
        <taxon>Oiketicinae</taxon>
        <taxon>Eumeta</taxon>
    </lineage>
</organism>
<reference evidence="1 2" key="1">
    <citation type="journal article" date="2019" name="Commun. Biol.">
        <title>The bagworm genome reveals a unique fibroin gene that provides high tensile strength.</title>
        <authorList>
            <person name="Kono N."/>
            <person name="Nakamura H."/>
            <person name="Ohtoshi R."/>
            <person name="Tomita M."/>
            <person name="Numata K."/>
            <person name="Arakawa K."/>
        </authorList>
    </citation>
    <scope>NUCLEOTIDE SEQUENCE [LARGE SCALE GENOMIC DNA]</scope>
</reference>
<evidence type="ECO:0000313" key="1">
    <source>
        <dbReference type="EMBL" id="GBP77781.1"/>
    </source>
</evidence>
<evidence type="ECO:0000313" key="2">
    <source>
        <dbReference type="Proteomes" id="UP000299102"/>
    </source>
</evidence>
<accession>A0A4C1YMV8</accession>
<dbReference type="EMBL" id="BGZK01001346">
    <property type="protein sequence ID" value="GBP77781.1"/>
    <property type="molecule type" value="Genomic_DNA"/>
</dbReference>
<gene>
    <name evidence="1" type="ORF">EVAR_50020_1</name>
</gene>
<protein>
    <submittedName>
        <fullName evidence="1">Uncharacterized protein</fullName>
    </submittedName>
</protein>